<keyword evidence="2" id="KW-1003">Cell membrane</keyword>
<keyword evidence="13" id="KW-1185">Reference proteome</keyword>
<evidence type="ECO:0000313" key="13">
    <source>
        <dbReference type="Proteomes" id="UP000463883"/>
    </source>
</evidence>
<gene>
    <name evidence="12" type="ORF">Ami3637_01445</name>
</gene>
<evidence type="ECO:0000256" key="7">
    <source>
        <dbReference type="ARBA" id="ARBA00029447"/>
    </source>
</evidence>
<organism evidence="12 13">
    <name type="scientific">Aminipila terrae</name>
    <dbReference type="NCBI Taxonomy" id="2697030"/>
    <lineage>
        <taxon>Bacteria</taxon>
        <taxon>Bacillati</taxon>
        <taxon>Bacillota</taxon>
        <taxon>Clostridia</taxon>
        <taxon>Peptostreptococcales</taxon>
        <taxon>Anaerovoracaceae</taxon>
        <taxon>Aminipila</taxon>
    </lineage>
</organism>
<keyword evidence="6 9" id="KW-0472">Membrane</keyword>
<dbReference type="CDD" id="cd12912">
    <property type="entry name" value="PDC2_MCP_like"/>
    <property type="match status" value="1"/>
</dbReference>
<dbReference type="InterPro" id="IPR033479">
    <property type="entry name" value="dCache_1"/>
</dbReference>
<evidence type="ECO:0000256" key="9">
    <source>
        <dbReference type="SAM" id="Phobius"/>
    </source>
</evidence>
<dbReference type="Proteomes" id="UP000463883">
    <property type="component" value="Chromosome"/>
</dbReference>
<dbReference type="InterPro" id="IPR003660">
    <property type="entry name" value="HAMP_dom"/>
</dbReference>
<feature type="transmembrane region" description="Helical" evidence="9">
    <location>
        <begin position="280"/>
        <end position="306"/>
    </location>
</feature>
<dbReference type="SUPFAM" id="SSF58104">
    <property type="entry name" value="Methyl-accepting chemotaxis protein (MCP) signaling domain"/>
    <property type="match status" value="1"/>
</dbReference>
<dbReference type="Pfam" id="PF00672">
    <property type="entry name" value="HAMP"/>
    <property type="match status" value="1"/>
</dbReference>
<dbReference type="AlphaFoldDB" id="A0A6P1MJP9"/>
<evidence type="ECO:0000256" key="3">
    <source>
        <dbReference type="ARBA" id="ARBA00022500"/>
    </source>
</evidence>
<dbReference type="InterPro" id="IPR004089">
    <property type="entry name" value="MCPsignal_dom"/>
</dbReference>
<evidence type="ECO:0000256" key="4">
    <source>
        <dbReference type="ARBA" id="ARBA00022692"/>
    </source>
</evidence>
<comment type="similarity">
    <text evidence="7">Belongs to the methyl-accepting chemotaxis (MCP) protein family.</text>
</comment>
<keyword evidence="3" id="KW-0145">Chemotaxis</keyword>
<keyword evidence="5 9" id="KW-1133">Transmembrane helix</keyword>
<dbReference type="EMBL" id="CP047591">
    <property type="protein sequence ID" value="QHI71235.1"/>
    <property type="molecule type" value="Genomic_DNA"/>
</dbReference>
<evidence type="ECO:0000259" key="11">
    <source>
        <dbReference type="PROSITE" id="PS50885"/>
    </source>
</evidence>
<dbReference type="Gene3D" id="3.30.450.20">
    <property type="entry name" value="PAS domain"/>
    <property type="match status" value="1"/>
</dbReference>
<dbReference type="SUPFAM" id="SSF103190">
    <property type="entry name" value="Sensory domain-like"/>
    <property type="match status" value="1"/>
</dbReference>
<dbReference type="PROSITE" id="PS50111">
    <property type="entry name" value="CHEMOTAXIS_TRANSDUC_2"/>
    <property type="match status" value="1"/>
</dbReference>
<dbReference type="GO" id="GO:0007165">
    <property type="term" value="P:signal transduction"/>
    <property type="evidence" value="ECO:0007669"/>
    <property type="project" value="UniProtKB-KW"/>
</dbReference>
<proteinExistence type="inferred from homology"/>
<comment type="subcellular location">
    <subcellularLocation>
        <location evidence="1">Cell membrane</location>
        <topology evidence="1">Multi-pass membrane protein</topology>
    </subcellularLocation>
</comment>
<protein>
    <submittedName>
        <fullName evidence="12">HAMP domain-containing protein</fullName>
    </submittedName>
</protein>
<dbReference type="PANTHER" id="PTHR43531:SF11">
    <property type="entry name" value="METHYL-ACCEPTING CHEMOTAXIS PROTEIN 3"/>
    <property type="match status" value="1"/>
</dbReference>
<dbReference type="GO" id="GO:0004888">
    <property type="term" value="F:transmembrane signaling receptor activity"/>
    <property type="evidence" value="ECO:0007669"/>
    <property type="project" value="TreeGrafter"/>
</dbReference>
<dbReference type="PROSITE" id="PS50885">
    <property type="entry name" value="HAMP"/>
    <property type="match status" value="1"/>
</dbReference>
<accession>A0A6P1MJP9</accession>
<dbReference type="GO" id="GO:0006935">
    <property type="term" value="P:chemotaxis"/>
    <property type="evidence" value="ECO:0007669"/>
    <property type="project" value="UniProtKB-KW"/>
</dbReference>
<dbReference type="InterPro" id="IPR029151">
    <property type="entry name" value="Sensor-like_sf"/>
</dbReference>
<dbReference type="KEGG" id="amic:Ami3637_01445"/>
<dbReference type="Pfam" id="PF02743">
    <property type="entry name" value="dCache_1"/>
    <property type="match status" value="1"/>
</dbReference>
<dbReference type="CDD" id="cd06225">
    <property type="entry name" value="HAMP"/>
    <property type="match status" value="1"/>
</dbReference>
<evidence type="ECO:0000256" key="8">
    <source>
        <dbReference type="PROSITE-ProRule" id="PRU00284"/>
    </source>
</evidence>
<evidence type="ECO:0000256" key="2">
    <source>
        <dbReference type="ARBA" id="ARBA00022475"/>
    </source>
</evidence>
<dbReference type="Gene3D" id="1.10.287.950">
    <property type="entry name" value="Methyl-accepting chemotaxis protein"/>
    <property type="match status" value="1"/>
</dbReference>
<dbReference type="PANTHER" id="PTHR43531">
    <property type="entry name" value="PROTEIN ICFG"/>
    <property type="match status" value="1"/>
</dbReference>
<dbReference type="RefSeq" id="WP_162361011.1">
    <property type="nucleotide sequence ID" value="NZ_CP047591.1"/>
</dbReference>
<evidence type="ECO:0000313" key="12">
    <source>
        <dbReference type="EMBL" id="QHI71235.1"/>
    </source>
</evidence>
<dbReference type="Pfam" id="PF00015">
    <property type="entry name" value="MCPsignal"/>
    <property type="match status" value="1"/>
</dbReference>
<dbReference type="SMART" id="SM00304">
    <property type="entry name" value="HAMP"/>
    <property type="match status" value="1"/>
</dbReference>
<evidence type="ECO:0000256" key="1">
    <source>
        <dbReference type="ARBA" id="ARBA00004651"/>
    </source>
</evidence>
<dbReference type="InterPro" id="IPR051310">
    <property type="entry name" value="MCP_chemotaxis"/>
</dbReference>
<evidence type="ECO:0000259" key="10">
    <source>
        <dbReference type="PROSITE" id="PS50111"/>
    </source>
</evidence>
<dbReference type="GO" id="GO:0005886">
    <property type="term" value="C:plasma membrane"/>
    <property type="evidence" value="ECO:0007669"/>
    <property type="project" value="UniProtKB-SubCell"/>
</dbReference>
<feature type="domain" description="Methyl-accepting transducer" evidence="10">
    <location>
        <begin position="409"/>
        <end position="638"/>
    </location>
</feature>
<reference evidence="12 13" key="1">
    <citation type="submission" date="2020-01" db="EMBL/GenBank/DDBJ databases">
        <title>Genomic analysis of Aminipila sp. CBA3637.</title>
        <authorList>
            <person name="Kim Y.B."/>
            <person name="Roh S.W."/>
        </authorList>
    </citation>
    <scope>NUCLEOTIDE SEQUENCE [LARGE SCALE GENOMIC DNA]</scope>
    <source>
        <strain evidence="12 13">CBA3637</strain>
    </source>
</reference>
<dbReference type="SMART" id="SM00283">
    <property type="entry name" value="MA"/>
    <property type="match status" value="1"/>
</dbReference>
<dbReference type="Gene3D" id="6.10.340.10">
    <property type="match status" value="1"/>
</dbReference>
<evidence type="ECO:0000256" key="6">
    <source>
        <dbReference type="ARBA" id="ARBA00023136"/>
    </source>
</evidence>
<sequence>MGFKSIKTRILATILAVLLISLGTVSAVFGVLSIKGTASTVQSILKETCAVSALAIQNRMSMSKSVVSEMGTIARLSNAETTYDQKRQILDSKLEKYGLTSASIANSSGTNLDGKYVGDQEFFSEALAGNTYYSEPKVQTDGSGTTIYISAPLWDKGLYNTKIVGVVYVTLDGKFLSDIVKTINVGKTGYGYIIDKNTTMLAHKDDSLVNTATTIRDMSKADKSLELLSQLAEKAIKGETCFGEYTYQGVKKYAMFSPIGETDGWAICVNVEKAEFLKSAYTSLIICLGISLLSLIIAAAIIIALINRIVKPIREVEQAAKELSEGNFDVQINYTGRDEIGSLADSMKIMVERTEAVISATSNALEEMAKGNFDLNPSIEYVGIFKKIQQSIINIVVELSQTLSNIRTSADQVDIGAEQVATSSQALAQGSVEQASSIEELATAITGISDHIKENAEYANNASEKTTNMGNDLQHSNAKMSRMMTAMEDITAKSAEISKIVKSIDDIAFQTNILALNAAVEAARAGAAGKGFAVVADEVRNLAGKSAEAAKDTTGLIEDTVKAVSEGSTIAEETAEAINSVVVKAEEVVTAINQISDAFKEQTASIDQVTTGLEQISSVVQSNSATAEESAAASEELSGQASSLQEEVNKFKLKKNNDFSMNN</sequence>
<feature type="domain" description="HAMP" evidence="11">
    <location>
        <begin position="307"/>
        <end position="359"/>
    </location>
</feature>
<keyword evidence="8" id="KW-0807">Transducer</keyword>
<evidence type="ECO:0000256" key="5">
    <source>
        <dbReference type="ARBA" id="ARBA00022989"/>
    </source>
</evidence>
<name>A0A6P1MJP9_9FIRM</name>
<keyword evidence="4 9" id="KW-0812">Transmembrane</keyword>